<sequence length="174" mass="18596">MTIHGDHPFLPPESDRSPVRRLRGRLPSPVGLWTTASGGKRAGLTVSSMLVADGEPGSVIGLIDPDSDLWETLRQARTAVVALLGEPHRRLADAFGYVAPAPGGPFRMIDWTDTAWGPAPVGVSTWAGCTLASTDPPQVGWALQVQLDIAHVELSPDEIPPLVHRRGRYVSITG</sequence>
<reference evidence="3 4" key="1">
    <citation type="submission" date="2019-02" db="EMBL/GenBank/DDBJ databases">
        <title>Draft genome sequences of novel Actinobacteria.</title>
        <authorList>
            <person name="Sahin N."/>
            <person name="Ay H."/>
            <person name="Saygin H."/>
        </authorList>
    </citation>
    <scope>NUCLEOTIDE SEQUENCE [LARGE SCALE GENOMIC DNA]</scope>
    <source>
        <strain evidence="3 4">16K104</strain>
    </source>
</reference>
<dbReference type="AlphaFoldDB" id="A0A4R4WS03"/>
<feature type="compositionally biased region" description="Basic and acidic residues" evidence="1">
    <location>
        <begin position="1"/>
        <end position="18"/>
    </location>
</feature>
<evidence type="ECO:0000259" key="2">
    <source>
        <dbReference type="SMART" id="SM00903"/>
    </source>
</evidence>
<dbReference type="Gene3D" id="2.30.110.10">
    <property type="entry name" value="Electron Transport, Fmn-binding Protein, Chain A"/>
    <property type="match status" value="1"/>
</dbReference>
<name>A0A4R4WS03_9ACTN</name>
<dbReference type="OrthoDB" id="3394673at2"/>
<evidence type="ECO:0000313" key="3">
    <source>
        <dbReference type="EMBL" id="TDD19740.1"/>
    </source>
</evidence>
<evidence type="ECO:0000256" key="1">
    <source>
        <dbReference type="SAM" id="MobiDB-lite"/>
    </source>
</evidence>
<dbReference type="SUPFAM" id="SSF50475">
    <property type="entry name" value="FMN-binding split barrel"/>
    <property type="match status" value="1"/>
</dbReference>
<dbReference type="SMART" id="SM00903">
    <property type="entry name" value="Flavin_Reduct"/>
    <property type="match status" value="1"/>
</dbReference>
<comment type="caution">
    <text evidence="3">The sequence shown here is derived from an EMBL/GenBank/DDBJ whole genome shotgun (WGS) entry which is preliminary data.</text>
</comment>
<dbReference type="GO" id="GO:0010181">
    <property type="term" value="F:FMN binding"/>
    <property type="evidence" value="ECO:0007669"/>
    <property type="project" value="InterPro"/>
</dbReference>
<organism evidence="3 4">
    <name type="scientific">Kribbella turkmenica</name>
    <dbReference type="NCBI Taxonomy" id="2530375"/>
    <lineage>
        <taxon>Bacteria</taxon>
        <taxon>Bacillati</taxon>
        <taxon>Actinomycetota</taxon>
        <taxon>Actinomycetes</taxon>
        <taxon>Propionibacteriales</taxon>
        <taxon>Kribbellaceae</taxon>
        <taxon>Kribbella</taxon>
    </lineage>
</organism>
<dbReference type="Pfam" id="PF01613">
    <property type="entry name" value="Flavin_Reduct"/>
    <property type="match status" value="1"/>
</dbReference>
<feature type="domain" description="Flavin reductase like" evidence="2">
    <location>
        <begin position="23"/>
        <end position="171"/>
    </location>
</feature>
<feature type="region of interest" description="Disordered" evidence="1">
    <location>
        <begin position="1"/>
        <end position="22"/>
    </location>
</feature>
<keyword evidence="4" id="KW-1185">Reference proteome</keyword>
<dbReference type="InterPro" id="IPR012349">
    <property type="entry name" value="Split_barrel_FMN-bd"/>
</dbReference>
<dbReference type="InterPro" id="IPR002563">
    <property type="entry name" value="Flavin_Rdtase-like_dom"/>
</dbReference>
<dbReference type="EMBL" id="SMKR01000111">
    <property type="protein sequence ID" value="TDD19740.1"/>
    <property type="molecule type" value="Genomic_DNA"/>
</dbReference>
<dbReference type="RefSeq" id="WP_132323684.1">
    <property type="nucleotide sequence ID" value="NZ_SMKR01000111.1"/>
</dbReference>
<accession>A0A4R4WS03</accession>
<dbReference type="Proteomes" id="UP000295172">
    <property type="component" value="Unassembled WGS sequence"/>
</dbReference>
<dbReference type="GO" id="GO:0016646">
    <property type="term" value="F:oxidoreductase activity, acting on the CH-NH group of donors, NAD or NADP as acceptor"/>
    <property type="evidence" value="ECO:0007669"/>
    <property type="project" value="UniProtKB-ARBA"/>
</dbReference>
<evidence type="ECO:0000313" key="4">
    <source>
        <dbReference type="Proteomes" id="UP000295172"/>
    </source>
</evidence>
<proteinExistence type="predicted"/>
<gene>
    <name evidence="3" type="ORF">E1218_23550</name>
</gene>
<protein>
    <submittedName>
        <fullName evidence="3">Flavin reductase</fullName>
    </submittedName>
</protein>